<reference evidence="3 4" key="1">
    <citation type="submission" date="2014-10" db="EMBL/GenBank/DDBJ databases">
        <title>Draft genome sequence of Actinoplanes utahensis NRRL 12052.</title>
        <authorList>
            <person name="Velasco-Bucheli B."/>
            <person name="del Cerro C."/>
            <person name="Hormigo D."/>
            <person name="Garcia J.L."/>
            <person name="Acebal C."/>
            <person name="Arroyo M."/>
            <person name="de la Mata I."/>
        </authorList>
    </citation>
    <scope>NUCLEOTIDE SEQUENCE [LARGE SCALE GENOMIC DNA]</scope>
    <source>
        <strain evidence="3 4">NRRL 12052</strain>
    </source>
</reference>
<dbReference type="Pfam" id="PF13360">
    <property type="entry name" value="PQQ_2"/>
    <property type="match status" value="1"/>
</dbReference>
<dbReference type="EMBL" id="JRTT01000037">
    <property type="protein sequence ID" value="KHD74769.1"/>
    <property type="molecule type" value="Genomic_DNA"/>
</dbReference>
<dbReference type="InterPro" id="IPR002372">
    <property type="entry name" value="PQQ_rpt_dom"/>
</dbReference>
<dbReference type="SUPFAM" id="SSF50998">
    <property type="entry name" value="Quinoprotein alcohol dehydrogenase-like"/>
    <property type="match status" value="1"/>
</dbReference>
<sequence length="437" mass="46189">MIDLGEMAAGGPGAEEPALPRAPLPYRWILGLLTVVLVAVLGGAAPPAPPPEPPVTLPLALRDGMWLIKDRLYLFGFADVAAGVPRDYTIRAHALPGAAPLGEYSVTLPGEMYSVTDGGDGLLLIGYQVNESGTTGVMAVRPGSGPPVWKREAMLFGAGADDSQALVFSDVAVPGRPNRRAWQGIDKRTGTTRWSVEIPVGGQFTVSNEFLWAGVPDLLYLLRPDGRLEVLDGTTGRITTATRVPAPVMDGQTYLMVASGVATVTGGGRTVAFDARTLAPRWETPEPVTSQENFPVSCPAVLCFLHQGNGLSGLDAATGRVLWQQQGWDVVQPLGSRLLVSASGRPEAGLAVLDPATGRVTARVGAWTFGGPGPEPDSAYVYRHQPVDGTLFYGVLDVTTGRTEVLGSAERVTGDCQFGPITMVCRRLDGLVSLWRL</sequence>
<evidence type="ECO:0000313" key="3">
    <source>
        <dbReference type="EMBL" id="KHD74769.1"/>
    </source>
</evidence>
<dbReference type="EMBL" id="JRTT01000133">
    <property type="protein sequence ID" value="KHD73042.1"/>
    <property type="molecule type" value="Genomic_DNA"/>
</dbReference>
<dbReference type="PANTHER" id="PTHR34512">
    <property type="entry name" value="CELL SURFACE PROTEIN"/>
    <property type="match status" value="1"/>
</dbReference>
<protein>
    <recommendedName>
        <fullName evidence="1">Pyrrolo-quinoline quinone repeat domain-containing protein</fullName>
    </recommendedName>
</protein>
<evidence type="ECO:0000313" key="4">
    <source>
        <dbReference type="Proteomes" id="UP000054537"/>
    </source>
</evidence>
<name>A0A0A6UKE1_ACTUT</name>
<accession>A0A0A6UKE1</accession>
<organism evidence="3 4">
    <name type="scientific">Actinoplanes utahensis</name>
    <dbReference type="NCBI Taxonomy" id="1869"/>
    <lineage>
        <taxon>Bacteria</taxon>
        <taxon>Bacillati</taxon>
        <taxon>Actinomycetota</taxon>
        <taxon>Actinomycetes</taxon>
        <taxon>Micromonosporales</taxon>
        <taxon>Micromonosporaceae</taxon>
        <taxon>Actinoplanes</taxon>
    </lineage>
</organism>
<dbReference type="PANTHER" id="PTHR34512:SF30">
    <property type="entry name" value="OUTER MEMBRANE PROTEIN ASSEMBLY FACTOR BAMB"/>
    <property type="match status" value="1"/>
</dbReference>
<dbReference type="STRING" id="1869.MB27_27060"/>
<comment type="caution">
    <text evidence="3">The sequence shown here is derived from an EMBL/GenBank/DDBJ whole genome shotgun (WGS) entry which is preliminary data.</text>
</comment>
<proteinExistence type="predicted"/>
<evidence type="ECO:0000313" key="2">
    <source>
        <dbReference type="EMBL" id="KHD73042.1"/>
    </source>
</evidence>
<evidence type="ECO:0000259" key="1">
    <source>
        <dbReference type="Pfam" id="PF13360"/>
    </source>
</evidence>
<dbReference type="Proteomes" id="UP000054537">
    <property type="component" value="Unassembled WGS sequence"/>
</dbReference>
<dbReference type="eggNOG" id="COG1520">
    <property type="taxonomic scope" value="Bacteria"/>
</dbReference>
<dbReference type="AlphaFoldDB" id="A0A0A6UKE1"/>
<feature type="domain" description="Pyrrolo-quinoline quinone repeat" evidence="1">
    <location>
        <begin position="261"/>
        <end position="361"/>
    </location>
</feature>
<dbReference type="Gene3D" id="2.130.10.10">
    <property type="entry name" value="YVTN repeat-like/Quinoprotein amine dehydrogenase"/>
    <property type="match status" value="1"/>
</dbReference>
<gene>
    <name evidence="3" type="ORF">MB27_27060</name>
    <name evidence="2" type="ORF">MB27_35940</name>
</gene>
<keyword evidence="4" id="KW-1185">Reference proteome</keyword>
<dbReference type="InterPro" id="IPR011047">
    <property type="entry name" value="Quinoprotein_ADH-like_sf"/>
</dbReference>
<dbReference type="InterPro" id="IPR015943">
    <property type="entry name" value="WD40/YVTN_repeat-like_dom_sf"/>
</dbReference>